<reference evidence="1 2" key="1">
    <citation type="submission" date="2019-05" db="EMBL/GenBank/DDBJ databases">
        <title>Another draft genome of Portunus trituberculatus and its Hox gene families provides insights of decapod evolution.</title>
        <authorList>
            <person name="Jeong J.-H."/>
            <person name="Song I."/>
            <person name="Kim S."/>
            <person name="Choi T."/>
            <person name="Kim D."/>
            <person name="Ryu S."/>
            <person name="Kim W."/>
        </authorList>
    </citation>
    <scope>NUCLEOTIDE SEQUENCE [LARGE SCALE GENOMIC DNA]</scope>
    <source>
        <tissue evidence="1">Muscle</tissue>
    </source>
</reference>
<name>A0A5B7G1D5_PORTR</name>
<accession>A0A5B7G1D5</accession>
<sequence length="76" mass="8632">MFAADKKCPDIGFKEEHSSVMSRAGAKIAHSASELQLLISNEEYFCNRCARQVRLGLVWELAARQMCLSLLDSHRY</sequence>
<organism evidence="1 2">
    <name type="scientific">Portunus trituberculatus</name>
    <name type="common">Swimming crab</name>
    <name type="synonym">Neptunus trituberculatus</name>
    <dbReference type="NCBI Taxonomy" id="210409"/>
    <lineage>
        <taxon>Eukaryota</taxon>
        <taxon>Metazoa</taxon>
        <taxon>Ecdysozoa</taxon>
        <taxon>Arthropoda</taxon>
        <taxon>Crustacea</taxon>
        <taxon>Multicrustacea</taxon>
        <taxon>Malacostraca</taxon>
        <taxon>Eumalacostraca</taxon>
        <taxon>Eucarida</taxon>
        <taxon>Decapoda</taxon>
        <taxon>Pleocyemata</taxon>
        <taxon>Brachyura</taxon>
        <taxon>Eubrachyura</taxon>
        <taxon>Portunoidea</taxon>
        <taxon>Portunidae</taxon>
        <taxon>Portuninae</taxon>
        <taxon>Portunus</taxon>
    </lineage>
</organism>
<keyword evidence="2" id="KW-1185">Reference proteome</keyword>
<dbReference type="Proteomes" id="UP000324222">
    <property type="component" value="Unassembled WGS sequence"/>
</dbReference>
<dbReference type="AlphaFoldDB" id="A0A5B7G1D5"/>
<evidence type="ECO:0000313" key="2">
    <source>
        <dbReference type="Proteomes" id="UP000324222"/>
    </source>
</evidence>
<protein>
    <submittedName>
        <fullName evidence="1">Uncharacterized protein</fullName>
    </submittedName>
</protein>
<comment type="caution">
    <text evidence="1">The sequence shown here is derived from an EMBL/GenBank/DDBJ whole genome shotgun (WGS) entry which is preliminary data.</text>
</comment>
<proteinExistence type="predicted"/>
<dbReference type="EMBL" id="VSRR010009400">
    <property type="protein sequence ID" value="MPC50284.1"/>
    <property type="molecule type" value="Genomic_DNA"/>
</dbReference>
<gene>
    <name evidence="1" type="ORF">E2C01_044108</name>
</gene>
<evidence type="ECO:0000313" key="1">
    <source>
        <dbReference type="EMBL" id="MPC50284.1"/>
    </source>
</evidence>